<accession>A0A3S0QG43</accession>
<comment type="caution">
    <text evidence="1">The sequence shown here is derived from an EMBL/GenBank/DDBJ whole genome shotgun (WGS) entry which is preliminary data.</text>
</comment>
<dbReference type="AlphaFoldDB" id="A0A3S0QG43"/>
<reference evidence="1 2" key="1">
    <citation type="journal article" date="2015" name="Int. J. Syst. Evol. Microbiol.">
        <title>Rhizobium anhuiense sp. nov., isolated from effective nodules of Vicia faba and Pisum sativum.</title>
        <authorList>
            <person name="Zhang Y.J."/>
            <person name="Zheng W.T."/>
            <person name="Everall I."/>
            <person name="Young J.P."/>
            <person name="Zhang X.X."/>
            <person name="Tian C.F."/>
            <person name="Sui X.H."/>
            <person name="Wang E.T."/>
            <person name="Chen W.X."/>
        </authorList>
    </citation>
    <scope>NUCLEOTIDE SEQUENCE [LARGE SCALE GENOMIC DNA]</scope>
    <source>
        <strain evidence="1 2">CCBAU 23252</strain>
    </source>
</reference>
<dbReference type="RefSeq" id="WP_127431746.1">
    <property type="nucleotide sequence ID" value="NZ_BMFI01000021.1"/>
</dbReference>
<proteinExistence type="predicted"/>
<sequence length="94" mass="9822">MLLHGRSPAGLIFATDTLFYWEVSPLTGAANLGVLGVRRIDPHQAGFRLASVEISSGEGQLAGAVSVWLFADGVELETTEAGHGSIRTVSVNAT</sequence>
<evidence type="ECO:0000313" key="2">
    <source>
        <dbReference type="Proteomes" id="UP000273611"/>
    </source>
</evidence>
<name>A0A3S0QG43_9HYPH</name>
<protein>
    <submittedName>
        <fullName evidence="1">Uncharacterized protein</fullName>
    </submittedName>
</protein>
<dbReference type="Proteomes" id="UP000273611">
    <property type="component" value="Unassembled WGS sequence"/>
</dbReference>
<evidence type="ECO:0000313" key="1">
    <source>
        <dbReference type="EMBL" id="RUL96217.1"/>
    </source>
</evidence>
<dbReference type="EMBL" id="RIBW01000024">
    <property type="protein sequence ID" value="RUL96217.1"/>
    <property type="molecule type" value="Genomic_DNA"/>
</dbReference>
<organism evidence="1 2">
    <name type="scientific">Rhizobium anhuiense</name>
    <dbReference type="NCBI Taxonomy" id="1184720"/>
    <lineage>
        <taxon>Bacteria</taxon>
        <taxon>Pseudomonadati</taxon>
        <taxon>Pseudomonadota</taxon>
        <taxon>Alphaproteobacteria</taxon>
        <taxon>Hyphomicrobiales</taxon>
        <taxon>Rhizobiaceae</taxon>
        <taxon>Rhizobium/Agrobacterium group</taxon>
        <taxon>Rhizobium</taxon>
    </lineage>
</organism>
<gene>
    <name evidence="1" type="ORF">EEQ99_31525</name>
</gene>